<gene>
    <name evidence="1" type="ORF">GOC74_00595</name>
</gene>
<accession>A0A847UB30</accession>
<dbReference type="Proteomes" id="UP000608662">
    <property type="component" value="Unassembled WGS sequence"/>
</dbReference>
<evidence type="ECO:0000313" key="2">
    <source>
        <dbReference type="Proteomes" id="UP000608662"/>
    </source>
</evidence>
<name>A0A847UB30_9EURY</name>
<organism evidence="1 2">
    <name type="scientific">Halomicrobium mukohataei</name>
    <dbReference type="NCBI Taxonomy" id="57705"/>
    <lineage>
        <taxon>Archaea</taxon>
        <taxon>Methanobacteriati</taxon>
        <taxon>Methanobacteriota</taxon>
        <taxon>Stenosarchaea group</taxon>
        <taxon>Halobacteria</taxon>
        <taxon>Halobacteriales</taxon>
        <taxon>Haloarculaceae</taxon>
        <taxon>Halomicrobium</taxon>
    </lineage>
</organism>
<comment type="caution">
    <text evidence="1">The sequence shown here is derived from an EMBL/GenBank/DDBJ whole genome shotgun (WGS) entry which is preliminary data.</text>
</comment>
<protein>
    <submittedName>
        <fullName evidence="1">Uncharacterized protein</fullName>
    </submittedName>
</protein>
<dbReference type="OrthoDB" id="327300at2157"/>
<dbReference type="RefSeq" id="WP_170092466.1">
    <property type="nucleotide sequence ID" value="NZ_WOYG01000001.1"/>
</dbReference>
<dbReference type="AlphaFoldDB" id="A0A847UB30"/>
<reference evidence="1" key="1">
    <citation type="submission" date="2019-12" db="EMBL/GenBank/DDBJ databases">
        <title>Whole-genome sequence of Halomicrobium mukohataei pws1.</title>
        <authorList>
            <person name="Verma D.K."/>
            <person name="Gopal K."/>
            <person name="Prasad E.S."/>
        </authorList>
    </citation>
    <scope>NUCLEOTIDE SEQUENCE</scope>
    <source>
        <strain evidence="1">Pws1</strain>
    </source>
</reference>
<evidence type="ECO:0000313" key="1">
    <source>
        <dbReference type="EMBL" id="NLV08434.1"/>
    </source>
</evidence>
<sequence length="226" mass="24472">MASDLIGTYLTAASEQNIDGLSSVVHSESPIREGLDSGEIMLQPGASSHSGTDIVVEDATAEDVLSLEYAALQFERSTLEGLFDDEDAMLVSADMGDSSVELDTWVLVTDQDEWRVFWIGARQETPDDPTDAFDEPIEDSEQQVVSDITYGEPSEHTAKVTLTDSPGIEADTIVVESTIAGHDATFEGSWSGSWANIKLHPEGDQIVVTAIDDGSEVVVHREHYEP</sequence>
<proteinExistence type="predicted"/>
<dbReference type="EMBL" id="WOYG01000001">
    <property type="protein sequence ID" value="NLV08434.1"/>
    <property type="molecule type" value="Genomic_DNA"/>
</dbReference>